<keyword evidence="5" id="KW-0963">Cytoplasm</keyword>
<dbReference type="PANTHER" id="PTHR11579">
    <property type="entry name" value="PROTEIN-L-ISOASPARTATE O-METHYLTRANSFERASE"/>
    <property type="match status" value="1"/>
</dbReference>
<dbReference type="RefSeq" id="WP_344021778.1">
    <property type="nucleotide sequence ID" value="NZ_BAAABX010000018.1"/>
</dbReference>
<evidence type="ECO:0000313" key="12">
    <source>
        <dbReference type="EMBL" id="GAA0397092.1"/>
    </source>
</evidence>
<evidence type="ECO:0000256" key="10">
    <source>
        <dbReference type="ARBA" id="ARBA00031323"/>
    </source>
</evidence>
<dbReference type="SUPFAM" id="SSF53335">
    <property type="entry name" value="S-adenosyl-L-methionine-dependent methyltransferases"/>
    <property type="match status" value="1"/>
</dbReference>
<keyword evidence="7" id="KW-0808">Transferase</keyword>
<accession>A0ABN0YIW4</accession>
<evidence type="ECO:0000256" key="5">
    <source>
        <dbReference type="ARBA" id="ARBA00022490"/>
    </source>
</evidence>
<dbReference type="GO" id="GO:0032259">
    <property type="term" value="P:methylation"/>
    <property type="evidence" value="ECO:0007669"/>
    <property type="project" value="UniProtKB-KW"/>
</dbReference>
<evidence type="ECO:0000256" key="4">
    <source>
        <dbReference type="ARBA" id="ARBA00013346"/>
    </source>
</evidence>
<evidence type="ECO:0000256" key="11">
    <source>
        <dbReference type="ARBA" id="ARBA00031350"/>
    </source>
</evidence>
<dbReference type="Gene3D" id="3.40.50.150">
    <property type="entry name" value="Vaccinia Virus protein VP39"/>
    <property type="match status" value="1"/>
</dbReference>
<dbReference type="Proteomes" id="UP001500879">
    <property type="component" value="Unassembled WGS sequence"/>
</dbReference>
<dbReference type="GO" id="GO:0008168">
    <property type="term" value="F:methyltransferase activity"/>
    <property type="evidence" value="ECO:0007669"/>
    <property type="project" value="UniProtKB-KW"/>
</dbReference>
<comment type="subcellular location">
    <subcellularLocation>
        <location evidence="1">Cytoplasm</location>
    </subcellularLocation>
</comment>
<evidence type="ECO:0000313" key="13">
    <source>
        <dbReference type="Proteomes" id="UP001500879"/>
    </source>
</evidence>
<dbReference type="EMBL" id="BAAABX010000018">
    <property type="protein sequence ID" value="GAA0397092.1"/>
    <property type="molecule type" value="Genomic_DNA"/>
</dbReference>
<comment type="similarity">
    <text evidence="2">Belongs to the methyltransferase superfamily. L-isoaspartyl/D-aspartyl protein methyltransferase family.</text>
</comment>
<dbReference type="PANTHER" id="PTHR11579:SF0">
    <property type="entry name" value="PROTEIN-L-ISOASPARTATE(D-ASPARTATE) O-METHYLTRANSFERASE"/>
    <property type="match status" value="1"/>
</dbReference>
<evidence type="ECO:0000256" key="2">
    <source>
        <dbReference type="ARBA" id="ARBA00005369"/>
    </source>
</evidence>
<organism evidence="12 13">
    <name type="scientific">Streptomyces luteireticuli</name>
    <dbReference type="NCBI Taxonomy" id="173858"/>
    <lineage>
        <taxon>Bacteria</taxon>
        <taxon>Bacillati</taxon>
        <taxon>Actinomycetota</taxon>
        <taxon>Actinomycetes</taxon>
        <taxon>Kitasatosporales</taxon>
        <taxon>Streptomycetaceae</taxon>
        <taxon>Streptomyces</taxon>
    </lineage>
</organism>
<evidence type="ECO:0000256" key="6">
    <source>
        <dbReference type="ARBA" id="ARBA00022603"/>
    </source>
</evidence>
<dbReference type="Pfam" id="PF01135">
    <property type="entry name" value="PCMT"/>
    <property type="match status" value="1"/>
</dbReference>
<evidence type="ECO:0000256" key="1">
    <source>
        <dbReference type="ARBA" id="ARBA00004496"/>
    </source>
</evidence>
<dbReference type="InterPro" id="IPR029063">
    <property type="entry name" value="SAM-dependent_MTases_sf"/>
</dbReference>
<protein>
    <recommendedName>
        <fullName evidence="4">Protein-L-isoaspartate O-methyltransferase</fullName>
        <ecNumber evidence="3">2.1.1.77</ecNumber>
    </recommendedName>
    <alternativeName>
        <fullName evidence="11">L-isoaspartyl protein carboxyl methyltransferase</fullName>
    </alternativeName>
    <alternativeName>
        <fullName evidence="9">Protein L-isoaspartyl methyltransferase</fullName>
    </alternativeName>
    <alternativeName>
        <fullName evidence="10">Protein-beta-aspartate methyltransferase</fullName>
    </alternativeName>
</protein>
<evidence type="ECO:0000256" key="8">
    <source>
        <dbReference type="ARBA" id="ARBA00022691"/>
    </source>
</evidence>
<comment type="caution">
    <text evidence="12">The sequence shown here is derived from an EMBL/GenBank/DDBJ whole genome shotgun (WGS) entry which is preliminary data.</text>
</comment>
<gene>
    <name evidence="12" type="ORF">GCM10010357_17770</name>
</gene>
<proteinExistence type="inferred from homology"/>
<dbReference type="EC" id="2.1.1.77" evidence="3"/>
<keyword evidence="8" id="KW-0949">S-adenosyl-L-methionine</keyword>
<evidence type="ECO:0000256" key="3">
    <source>
        <dbReference type="ARBA" id="ARBA00011890"/>
    </source>
</evidence>
<name>A0ABN0YIW4_9ACTN</name>
<keyword evidence="13" id="KW-1185">Reference proteome</keyword>
<evidence type="ECO:0000256" key="7">
    <source>
        <dbReference type="ARBA" id="ARBA00022679"/>
    </source>
</evidence>
<sequence length="371" mass="39891">MTLLDTGATRALRAALAQQLTDQGDIQSDAWRRVVEDVPRHPFVPLFYRQVGADWEEVTPRHPEYLDAVYSNRALTTQVTDGTPTSSSSEPGLMLQMLEALDVTEDHRVCEIATGTGYNAALLSARVGSKNVVTVEVDTNLAQAAQERLAQCGYKPTVHAGDGRQGHTAGAPYDRLIATCGFSTLPYAWVQQMRPDGILVCPLGWGNARLTVQRDGTASGRFLPGGSCFMSVREEGSSGGVPYPGTPSAPQERATQIDPALLTDEGVQFLLSVALPDVIGASEQDGNGSLTGHRLWSRDGSWAHASEGRVKQSGPTRLWDAVENAQAWYVSHGMPQRGRFGVTVTPTGQTIWLDSPDNPAPAIRGAESRKA</sequence>
<dbReference type="InterPro" id="IPR000682">
    <property type="entry name" value="PCMT"/>
</dbReference>
<keyword evidence="6 12" id="KW-0489">Methyltransferase</keyword>
<reference evidence="12 13" key="1">
    <citation type="journal article" date="2019" name="Int. J. Syst. Evol. Microbiol.">
        <title>The Global Catalogue of Microorganisms (GCM) 10K type strain sequencing project: providing services to taxonomists for standard genome sequencing and annotation.</title>
        <authorList>
            <consortium name="The Broad Institute Genomics Platform"/>
            <consortium name="The Broad Institute Genome Sequencing Center for Infectious Disease"/>
            <person name="Wu L."/>
            <person name="Ma J."/>
        </authorList>
    </citation>
    <scope>NUCLEOTIDE SEQUENCE [LARGE SCALE GENOMIC DNA]</scope>
    <source>
        <strain evidence="12 13">JCM 4788</strain>
    </source>
</reference>
<evidence type="ECO:0000256" key="9">
    <source>
        <dbReference type="ARBA" id="ARBA00030757"/>
    </source>
</evidence>